<sequence length="142" mass="14237">MGIPVKCILEMGNWPASTFMGKRVESRSIRCWVANGECSPRGKGISTRSTMSGRDDGGSSISEGTDRCSFVGGGGNGCSSTGGGGTVGKGLLSGEARGEMVSMSVGDSSIGDAGGSFISEGTVMVGSDMEGGFQARISSMEG</sequence>
<reference evidence="2 3" key="1">
    <citation type="journal article" date="2021" name="Nat. Plants">
        <title>The Taxus genome provides insights into paclitaxel biosynthesis.</title>
        <authorList>
            <person name="Xiong X."/>
            <person name="Gou J."/>
            <person name="Liao Q."/>
            <person name="Li Y."/>
            <person name="Zhou Q."/>
            <person name="Bi G."/>
            <person name="Li C."/>
            <person name="Du R."/>
            <person name="Wang X."/>
            <person name="Sun T."/>
            <person name="Guo L."/>
            <person name="Liang H."/>
            <person name="Lu P."/>
            <person name="Wu Y."/>
            <person name="Zhang Z."/>
            <person name="Ro D.K."/>
            <person name="Shang Y."/>
            <person name="Huang S."/>
            <person name="Yan J."/>
        </authorList>
    </citation>
    <scope>NUCLEOTIDE SEQUENCE [LARGE SCALE GENOMIC DNA]</scope>
    <source>
        <strain evidence="2">Ta-2019</strain>
    </source>
</reference>
<keyword evidence="3" id="KW-1185">Reference proteome</keyword>
<feature type="non-terminal residue" evidence="2">
    <location>
        <position position="142"/>
    </location>
</feature>
<evidence type="ECO:0000256" key="1">
    <source>
        <dbReference type="SAM" id="MobiDB-lite"/>
    </source>
</evidence>
<dbReference type="AlphaFoldDB" id="A0AA38GDC9"/>
<gene>
    <name evidence="2" type="ORF">KI387_016176</name>
</gene>
<protein>
    <submittedName>
        <fullName evidence="2">Uncharacterized protein</fullName>
    </submittedName>
</protein>
<dbReference type="EMBL" id="JAHRHJ020000003">
    <property type="protein sequence ID" value="KAH9321537.1"/>
    <property type="molecule type" value="Genomic_DNA"/>
</dbReference>
<feature type="region of interest" description="Disordered" evidence="1">
    <location>
        <begin position="42"/>
        <end position="66"/>
    </location>
</feature>
<name>A0AA38GDC9_TAXCH</name>
<organism evidence="2 3">
    <name type="scientific">Taxus chinensis</name>
    <name type="common">Chinese yew</name>
    <name type="synonym">Taxus wallichiana var. chinensis</name>
    <dbReference type="NCBI Taxonomy" id="29808"/>
    <lineage>
        <taxon>Eukaryota</taxon>
        <taxon>Viridiplantae</taxon>
        <taxon>Streptophyta</taxon>
        <taxon>Embryophyta</taxon>
        <taxon>Tracheophyta</taxon>
        <taxon>Spermatophyta</taxon>
        <taxon>Pinopsida</taxon>
        <taxon>Pinidae</taxon>
        <taxon>Conifers II</taxon>
        <taxon>Cupressales</taxon>
        <taxon>Taxaceae</taxon>
        <taxon>Taxus</taxon>
    </lineage>
</organism>
<accession>A0AA38GDC9</accession>
<comment type="caution">
    <text evidence="2">The sequence shown here is derived from an EMBL/GenBank/DDBJ whole genome shotgun (WGS) entry which is preliminary data.</text>
</comment>
<proteinExistence type="predicted"/>
<evidence type="ECO:0000313" key="3">
    <source>
        <dbReference type="Proteomes" id="UP000824469"/>
    </source>
</evidence>
<evidence type="ECO:0000313" key="2">
    <source>
        <dbReference type="EMBL" id="KAH9321537.1"/>
    </source>
</evidence>
<dbReference type="Proteomes" id="UP000824469">
    <property type="component" value="Unassembled WGS sequence"/>
</dbReference>